<evidence type="ECO:0000256" key="2">
    <source>
        <dbReference type="ARBA" id="ARBA00022670"/>
    </source>
</evidence>
<sequence length="219" mass="24336">MTIEVKDLLFKAEAVKDDGFFSGYCNVFDVKDAYDEIVRRGAFTESIQGWNAQNKMPPVLWNHDRNQPIGVWTKLVEDERGLYGEARLLINDVARAKEIHALMLAGAIDGLSIGYRLSKWAYNEKEDALELLAIDLKEISVVTFPANEESRVDVVKSALAKGSLPTLAEFEKALRDLGFSKSQAVTVASHGLKKLIQGEPEKNQISNALTIMKSITGEH</sequence>
<gene>
    <name evidence="5" type="ORF">AK33_09835</name>
</gene>
<evidence type="ECO:0000256" key="1">
    <source>
        <dbReference type="ARBA" id="ARBA00022612"/>
    </source>
</evidence>
<keyword evidence="6" id="KW-1185">Reference proteome</keyword>
<dbReference type="EMBL" id="JANJ01000007">
    <property type="protein sequence ID" value="EXI61520.1"/>
    <property type="molecule type" value="Genomic_DNA"/>
</dbReference>
<dbReference type="Pfam" id="PF04586">
    <property type="entry name" value="Peptidase_S78"/>
    <property type="match status" value="1"/>
</dbReference>
<reference evidence="5 6" key="1">
    <citation type="journal article" date="2014" name="Genome Announc.">
        <title>Genome Sequence of a Presumptive Mannheimia haemolytica Strain with an A1/A6-Cross-Reactive Serotype from a White-Tailed Deer (Odocoileus virginianus).</title>
        <authorList>
            <person name="Lawrence P.K."/>
            <person name="Bey R.F."/>
            <person name="Wiener B."/>
            <person name="Kittichotirat W."/>
            <person name="Bumgarner R.E."/>
        </authorList>
    </citation>
    <scope>NUCLEOTIDE SEQUENCE [LARGE SCALE GENOMIC DNA]</scope>
    <source>
        <strain evidence="5 6">PKL10</strain>
    </source>
</reference>
<dbReference type="AlphaFoldDB" id="A0A011NAZ1"/>
<dbReference type="NCBIfam" id="TIGR01543">
    <property type="entry name" value="proheadase_HK97"/>
    <property type="match status" value="1"/>
</dbReference>
<organism evidence="5 6">
    <name type="scientific">Mannheimia granulomatis</name>
    <dbReference type="NCBI Taxonomy" id="85402"/>
    <lineage>
        <taxon>Bacteria</taxon>
        <taxon>Pseudomonadati</taxon>
        <taxon>Pseudomonadota</taxon>
        <taxon>Gammaproteobacteria</taxon>
        <taxon>Pasteurellales</taxon>
        <taxon>Pasteurellaceae</taxon>
        <taxon>Mannheimia</taxon>
    </lineage>
</organism>
<dbReference type="RefSeq" id="WP_038643905.1">
    <property type="nucleotide sequence ID" value="NZ_AVSP01000005.1"/>
</dbReference>
<dbReference type="Proteomes" id="UP000054123">
    <property type="component" value="Unassembled WGS sequence"/>
</dbReference>
<dbReference type="InterPro" id="IPR006433">
    <property type="entry name" value="Prohead_protease"/>
</dbReference>
<dbReference type="SUPFAM" id="SSF50789">
    <property type="entry name" value="Herpes virus serine proteinase, assemblin"/>
    <property type="match status" value="1"/>
</dbReference>
<evidence type="ECO:0000259" key="4">
    <source>
        <dbReference type="Pfam" id="PF04586"/>
    </source>
</evidence>
<comment type="caution">
    <text evidence="5">The sequence shown here is derived from an EMBL/GenBank/DDBJ whole genome shotgun (WGS) entry which is preliminary data.</text>
</comment>
<dbReference type="OrthoDB" id="9804926at2"/>
<evidence type="ECO:0000256" key="3">
    <source>
        <dbReference type="ARBA" id="ARBA00022801"/>
    </source>
</evidence>
<name>A0A011NAZ1_9PAST</name>
<dbReference type="GO" id="GO:0006508">
    <property type="term" value="P:proteolysis"/>
    <property type="evidence" value="ECO:0007669"/>
    <property type="project" value="UniProtKB-KW"/>
</dbReference>
<evidence type="ECO:0000313" key="5">
    <source>
        <dbReference type="EMBL" id="EXI61520.1"/>
    </source>
</evidence>
<keyword evidence="2" id="KW-0645">Protease</keyword>
<keyword evidence="1" id="KW-1188">Viral release from host cell</keyword>
<dbReference type="PATRIC" id="fig|1450449.3.peg.1956"/>
<dbReference type="GO" id="GO:0008233">
    <property type="term" value="F:peptidase activity"/>
    <property type="evidence" value="ECO:0007669"/>
    <property type="project" value="UniProtKB-KW"/>
</dbReference>
<protein>
    <submittedName>
        <fullName evidence="5">Peptidase U35</fullName>
    </submittedName>
</protein>
<evidence type="ECO:0000313" key="6">
    <source>
        <dbReference type="Proteomes" id="UP000054123"/>
    </source>
</evidence>
<keyword evidence="3" id="KW-0378">Hydrolase</keyword>
<feature type="domain" description="Prohead serine protease" evidence="4">
    <location>
        <begin position="16"/>
        <end position="160"/>
    </location>
</feature>
<dbReference type="InterPro" id="IPR054613">
    <property type="entry name" value="Peptidase_S78_dom"/>
</dbReference>
<accession>A0A011NAZ1</accession>
<proteinExistence type="predicted"/>